<proteinExistence type="predicted"/>
<dbReference type="WBParaSite" id="GPUH_0001695601-mRNA-1">
    <property type="protein sequence ID" value="GPUH_0001695601-mRNA-1"/>
    <property type="gene ID" value="GPUH_0001695601"/>
</dbReference>
<feature type="compositionally biased region" description="Low complexity" evidence="1">
    <location>
        <begin position="117"/>
        <end position="136"/>
    </location>
</feature>
<feature type="region of interest" description="Disordered" evidence="1">
    <location>
        <begin position="1"/>
        <end position="145"/>
    </location>
</feature>
<dbReference type="AlphaFoldDB" id="A0A183E7J3"/>
<reference evidence="2" key="1">
    <citation type="submission" date="2016-06" db="UniProtKB">
        <authorList>
            <consortium name="WormBaseParasite"/>
        </authorList>
    </citation>
    <scope>IDENTIFICATION</scope>
</reference>
<name>A0A183E7J3_9BILA</name>
<feature type="compositionally biased region" description="Low complexity" evidence="1">
    <location>
        <begin position="25"/>
        <end position="40"/>
    </location>
</feature>
<accession>A0A183E7J3</accession>
<protein>
    <submittedName>
        <fullName evidence="2">Serine-rich adhesin for platelets-like</fullName>
    </submittedName>
</protein>
<organism evidence="2">
    <name type="scientific">Gongylonema pulchrum</name>
    <dbReference type="NCBI Taxonomy" id="637853"/>
    <lineage>
        <taxon>Eukaryota</taxon>
        <taxon>Metazoa</taxon>
        <taxon>Ecdysozoa</taxon>
        <taxon>Nematoda</taxon>
        <taxon>Chromadorea</taxon>
        <taxon>Rhabditida</taxon>
        <taxon>Spirurina</taxon>
        <taxon>Spiruromorpha</taxon>
        <taxon>Spiruroidea</taxon>
        <taxon>Gongylonematidae</taxon>
        <taxon>Gongylonema</taxon>
    </lineage>
</organism>
<feature type="compositionally biased region" description="Low complexity" evidence="1">
    <location>
        <begin position="63"/>
        <end position="78"/>
    </location>
</feature>
<feature type="compositionally biased region" description="Polar residues" evidence="1">
    <location>
        <begin position="106"/>
        <end position="116"/>
    </location>
</feature>
<evidence type="ECO:0000256" key="1">
    <source>
        <dbReference type="SAM" id="MobiDB-lite"/>
    </source>
</evidence>
<sequence>LKCRQKKSFVPKGHGLHWSAHPELGAQAAASSSNESESGSCRQKKSFVPKGHGLHWSVHPELGAQAAASSSNESESGSVIVNGRTAAPDEAGSSSPSSSGIVADINDSNGESNQRTSATSSSLSSCEPLSELMESSYDTPRPGRTFRSRAEDAAAVNQDYYQHHLSFGVPSGTGAIAQRAQLGQIREPGRLMMPTLEEKAEPSSSTSVLQNVFNGLSGSSSSTNSAPLVASASSSTINDDEETKFNHSFSSDNGRGFGTRNFTVPKQATAYASNKYSSDNSFRYGGSVAPELSTRYRSLESGVCSLVGDENTTTRKQTICSKLTEKYRLIDIAVKKLDEVCYAPAECQL</sequence>
<evidence type="ECO:0000313" key="2">
    <source>
        <dbReference type="WBParaSite" id="GPUH_0001695601-mRNA-1"/>
    </source>
</evidence>